<dbReference type="eggNOG" id="ENOG5033X30">
    <property type="taxonomic scope" value="Bacteria"/>
</dbReference>
<dbReference type="KEGG" id="vpe:Varpa_4128"/>
<gene>
    <name evidence="1" type="ordered locus">Varpa_4128</name>
</gene>
<reference evidence="1 2" key="2">
    <citation type="journal article" date="2013" name="Genome Announc.">
        <title>Genome of the Root-Associated Plant Growth-Promoting Bacterium Variovorax paradoxus Strain EPS.</title>
        <authorList>
            <person name="Han J.I."/>
            <person name="Spain J.C."/>
            <person name="Leadbetter J.R."/>
            <person name="Ovchinnikova G."/>
            <person name="Goodwin L.A."/>
            <person name="Han C.S."/>
            <person name="Woyke T."/>
            <person name="Davenport K.W."/>
            <person name="Orwin P.M."/>
        </authorList>
    </citation>
    <scope>NUCLEOTIDE SEQUENCE [LARGE SCALE GENOMIC DNA]</scope>
    <source>
        <strain evidence="1 2">EPS</strain>
    </source>
</reference>
<organism evidence="1 2">
    <name type="scientific">Variovorax paradoxus (strain EPS)</name>
    <dbReference type="NCBI Taxonomy" id="595537"/>
    <lineage>
        <taxon>Bacteria</taxon>
        <taxon>Pseudomonadati</taxon>
        <taxon>Pseudomonadota</taxon>
        <taxon>Betaproteobacteria</taxon>
        <taxon>Burkholderiales</taxon>
        <taxon>Comamonadaceae</taxon>
        <taxon>Variovorax</taxon>
    </lineage>
</organism>
<proteinExistence type="predicted"/>
<dbReference type="EMBL" id="CP002417">
    <property type="protein sequence ID" value="ADU38298.1"/>
    <property type="molecule type" value="Genomic_DNA"/>
</dbReference>
<evidence type="ECO:0000313" key="1">
    <source>
        <dbReference type="EMBL" id="ADU38298.1"/>
    </source>
</evidence>
<evidence type="ECO:0000313" key="2">
    <source>
        <dbReference type="Proteomes" id="UP000008917"/>
    </source>
</evidence>
<sequence>MVIRDYAECLSCGTQFILRVGIGIESVCTHTFDCPSCHSPISIQAKTGEPPQAWIELIENAKKTKEDPQIDIYINLHPSIASRPDEYHSRMAFVSMTYVKLVWPHLRAPASQRSQDAATEFEVPYTRELWPLINSILTLAAKGDPAGILDPQIGRYVKRRQEFSPNFGCKTAFKAVASFFDDIFHPAIGRLRHPLRYFAQAQIQIYSAEMKRFGDFYRNEIEQPNIERYLATLNDYFKHFDQFRQMLVHARVGDNEVDDFVVGSKSFNEIKLYYGQAYETLTSSYLTLACINNVAQGRPYDEFQSMTLSKYTKDLEKSKRSNPFKETPELAAFIRFEDSSLRNGSHHASIWRDGEIVKYKSGGTGAERDISYSRYLHQCNEITIALAALLLVELQMFSRLRPS</sequence>
<dbReference type="HOGENOM" id="CLU_690300_0_0_4"/>
<accession>E6V663</accession>
<protein>
    <submittedName>
        <fullName evidence="1">Uncharacterized protein</fullName>
    </submittedName>
</protein>
<reference evidence="2" key="1">
    <citation type="submission" date="2010-12" db="EMBL/GenBank/DDBJ databases">
        <title>Complete sequence of Variovorax paradoxus EPS.</title>
        <authorList>
            <consortium name="US DOE Joint Genome Institute"/>
            <person name="Lucas S."/>
            <person name="Copeland A."/>
            <person name="Lapidus A."/>
            <person name="Cheng J.-F."/>
            <person name="Goodwin L."/>
            <person name="Pitluck S."/>
            <person name="Teshima H."/>
            <person name="Detter J.C."/>
            <person name="Han C."/>
            <person name="Tapia R."/>
            <person name="Land M."/>
            <person name="Hauser L."/>
            <person name="Kyrpides N."/>
            <person name="Ivanova N."/>
            <person name="Ovchinnikova G."/>
            <person name="Orwin P."/>
            <person name="Han J.-I.G."/>
            <person name="Woyke T."/>
        </authorList>
    </citation>
    <scope>NUCLEOTIDE SEQUENCE [LARGE SCALE GENOMIC DNA]</scope>
    <source>
        <strain evidence="2">EPS</strain>
    </source>
</reference>
<dbReference type="AlphaFoldDB" id="E6V663"/>
<name>E6V663_VARPE</name>
<dbReference type="Proteomes" id="UP000008917">
    <property type="component" value="Chromosome"/>
</dbReference>